<dbReference type="Proteomes" id="UP000265703">
    <property type="component" value="Unassembled WGS sequence"/>
</dbReference>
<gene>
    <name evidence="1" type="ORF">C1645_808743</name>
</gene>
<protein>
    <submittedName>
        <fullName evidence="1">Uncharacterized protein</fullName>
    </submittedName>
</protein>
<reference evidence="1 2" key="1">
    <citation type="submission" date="2018-06" db="EMBL/GenBank/DDBJ databases">
        <title>Comparative genomics reveals the genomic features of Rhizophagus irregularis, R. cerebriforme, R. diaphanum and Gigaspora rosea, and their symbiotic lifestyle signature.</title>
        <authorList>
            <person name="Morin E."/>
            <person name="San Clemente H."/>
            <person name="Chen E.C.H."/>
            <person name="De La Providencia I."/>
            <person name="Hainaut M."/>
            <person name="Kuo A."/>
            <person name="Kohler A."/>
            <person name="Murat C."/>
            <person name="Tang N."/>
            <person name="Roy S."/>
            <person name="Loubradou J."/>
            <person name="Henrissat B."/>
            <person name="Grigoriev I.V."/>
            <person name="Corradi N."/>
            <person name="Roux C."/>
            <person name="Martin F.M."/>
        </authorList>
    </citation>
    <scope>NUCLEOTIDE SEQUENCE [LARGE SCALE GENOMIC DNA]</scope>
    <source>
        <strain evidence="1 2">DAOM 227022</strain>
    </source>
</reference>
<sequence length="164" mass="19498">MEDNAELRHGIKKVMEAAENAKIPDLRRKISEFDAKRAKLKHRIVEALKMTEKERMRRDTENAKLKVRIKELESEFRDRIMKVEQKQMLNDNSSNNSLSNFNLVADQVPANSKLSEEKEMDKFLNEKRCKAMPIHEYHQKRRKILKLSKLFMEEYLNNQPVSLI</sequence>
<organism evidence="1 2">
    <name type="scientific">Glomus cerebriforme</name>
    <dbReference type="NCBI Taxonomy" id="658196"/>
    <lineage>
        <taxon>Eukaryota</taxon>
        <taxon>Fungi</taxon>
        <taxon>Fungi incertae sedis</taxon>
        <taxon>Mucoromycota</taxon>
        <taxon>Glomeromycotina</taxon>
        <taxon>Glomeromycetes</taxon>
        <taxon>Glomerales</taxon>
        <taxon>Glomeraceae</taxon>
        <taxon>Glomus</taxon>
    </lineage>
</organism>
<proteinExistence type="predicted"/>
<dbReference type="EMBL" id="QKYT01000489">
    <property type="protein sequence ID" value="RIA84479.1"/>
    <property type="molecule type" value="Genomic_DNA"/>
</dbReference>
<name>A0A397SHU2_9GLOM</name>
<dbReference type="OrthoDB" id="2436021at2759"/>
<comment type="caution">
    <text evidence="1">The sequence shown here is derived from an EMBL/GenBank/DDBJ whole genome shotgun (WGS) entry which is preliminary data.</text>
</comment>
<accession>A0A397SHU2</accession>
<evidence type="ECO:0000313" key="1">
    <source>
        <dbReference type="EMBL" id="RIA84479.1"/>
    </source>
</evidence>
<dbReference type="AlphaFoldDB" id="A0A397SHU2"/>
<evidence type="ECO:0000313" key="2">
    <source>
        <dbReference type="Proteomes" id="UP000265703"/>
    </source>
</evidence>
<keyword evidence="2" id="KW-1185">Reference proteome</keyword>